<dbReference type="Proteomes" id="UP000663203">
    <property type="component" value="Chromosome"/>
</dbReference>
<feature type="transmembrane region" description="Helical" evidence="1">
    <location>
        <begin position="88"/>
        <end position="111"/>
    </location>
</feature>
<feature type="transmembrane region" description="Helical" evidence="1">
    <location>
        <begin position="55"/>
        <end position="76"/>
    </location>
</feature>
<reference evidence="2 3" key="1">
    <citation type="submission" date="2021-03" db="EMBL/GenBank/DDBJ databases">
        <title>Haloterrigena longa sp. nov. and Haloterrigena limicola sp. nov., extremely halophilic archaea isolated from a salt lake.</title>
        <authorList>
            <person name="Henglin C."/>
        </authorList>
    </citation>
    <scope>NUCLEOTIDE SEQUENCE [LARGE SCALE GENOMIC DNA]</scope>
    <source>
        <strain evidence="2 3">KZCA68</strain>
    </source>
</reference>
<evidence type="ECO:0000256" key="1">
    <source>
        <dbReference type="SAM" id="Phobius"/>
    </source>
</evidence>
<feature type="transmembrane region" description="Helical" evidence="1">
    <location>
        <begin position="20"/>
        <end position="43"/>
    </location>
</feature>
<dbReference type="AlphaFoldDB" id="A0A8A2VL51"/>
<evidence type="ECO:0000313" key="3">
    <source>
        <dbReference type="Proteomes" id="UP000663203"/>
    </source>
</evidence>
<dbReference type="EMBL" id="CP071462">
    <property type="protein sequence ID" value="QSX01125.1"/>
    <property type="molecule type" value="Genomic_DNA"/>
</dbReference>
<protein>
    <submittedName>
        <fullName evidence="2">Uncharacterized protein</fullName>
    </submittedName>
</protein>
<gene>
    <name evidence="2" type="ORF">J0X25_02530</name>
</gene>
<sequence>MDVRGARETDRSELLLDAIIVPFGAGHLLMYAILMGAGIALFGWAIRQTEFVSRYVAGTGVGLGVITILTALYPLLLGLGGGSEGHVLFDIATLLIPVLYVWTMVVGVLVYRRS</sequence>
<name>A0A8A2VL51_9EURY</name>
<accession>A0A8A2VL51</accession>
<keyword evidence="1" id="KW-0472">Membrane</keyword>
<keyword evidence="1" id="KW-0812">Transmembrane</keyword>
<organism evidence="2 3">
    <name type="scientific">Haloterrigena alkaliphila</name>
    <dbReference type="NCBI Taxonomy" id="2816475"/>
    <lineage>
        <taxon>Archaea</taxon>
        <taxon>Methanobacteriati</taxon>
        <taxon>Methanobacteriota</taxon>
        <taxon>Stenosarchaea group</taxon>
        <taxon>Halobacteria</taxon>
        <taxon>Halobacteriales</taxon>
        <taxon>Natrialbaceae</taxon>
        <taxon>Haloterrigena</taxon>
    </lineage>
</organism>
<keyword evidence="1" id="KW-1133">Transmembrane helix</keyword>
<keyword evidence="3" id="KW-1185">Reference proteome</keyword>
<evidence type="ECO:0000313" key="2">
    <source>
        <dbReference type="EMBL" id="QSX01125.1"/>
    </source>
</evidence>
<proteinExistence type="predicted"/>